<keyword evidence="3" id="KW-0677">Repeat</keyword>
<evidence type="ECO:0000313" key="9">
    <source>
        <dbReference type="Proteomes" id="UP000594261"/>
    </source>
</evidence>
<dbReference type="EnsemblPlants" id="QL03p002457:mrna">
    <property type="protein sequence ID" value="QL03p002457:mrna"/>
    <property type="gene ID" value="QL03p002457"/>
</dbReference>
<dbReference type="InterPro" id="IPR057135">
    <property type="entry name" value="At4g27190-like_LRR"/>
</dbReference>
<dbReference type="SUPFAM" id="SSF52047">
    <property type="entry name" value="RNI-like"/>
    <property type="match status" value="1"/>
</dbReference>
<dbReference type="Proteomes" id="UP000594261">
    <property type="component" value="Chromosome 3"/>
</dbReference>
<dbReference type="Gene3D" id="3.80.10.10">
    <property type="entry name" value="Ribonuclease Inhibitor"/>
    <property type="match status" value="7"/>
</dbReference>
<evidence type="ECO:0000256" key="2">
    <source>
        <dbReference type="ARBA" id="ARBA00022614"/>
    </source>
</evidence>
<reference evidence="8" key="2">
    <citation type="submission" date="2021-01" db="UniProtKB">
        <authorList>
            <consortium name="EnsemblPlants"/>
        </authorList>
    </citation>
    <scope>IDENTIFICATION</scope>
</reference>
<dbReference type="GO" id="GO:0043531">
    <property type="term" value="F:ADP binding"/>
    <property type="evidence" value="ECO:0007669"/>
    <property type="project" value="InterPro"/>
</dbReference>
<dbReference type="Pfam" id="PF00931">
    <property type="entry name" value="NB-ARC"/>
    <property type="match status" value="1"/>
</dbReference>
<dbReference type="InterPro" id="IPR042197">
    <property type="entry name" value="Apaf_helical"/>
</dbReference>
<keyword evidence="6" id="KW-0067">ATP-binding</keyword>
<accession>A0A7N2L403</accession>
<dbReference type="InterPro" id="IPR003593">
    <property type="entry name" value="AAA+_ATPase"/>
</dbReference>
<evidence type="ECO:0000256" key="4">
    <source>
        <dbReference type="ARBA" id="ARBA00022741"/>
    </source>
</evidence>
<keyword evidence="9" id="KW-1185">Reference proteome</keyword>
<dbReference type="Pfam" id="PF13855">
    <property type="entry name" value="LRR_8"/>
    <property type="match status" value="1"/>
</dbReference>
<evidence type="ECO:0000256" key="5">
    <source>
        <dbReference type="ARBA" id="ARBA00022821"/>
    </source>
</evidence>
<dbReference type="Gramene" id="QL03p002457:mrna">
    <property type="protein sequence ID" value="QL03p002457:mrna"/>
    <property type="gene ID" value="QL03p002457"/>
</dbReference>
<dbReference type="InterPro" id="IPR027417">
    <property type="entry name" value="P-loop_NTPase"/>
</dbReference>
<evidence type="ECO:0000256" key="1">
    <source>
        <dbReference type="ARBA" id="ARBA00008894"/>
    </source>
</evidence>
<dbReference type="InterPro" id="IPR003591">
    <property type="entry name" value="Leu-rich_rpt_typical-subtyp"/>
</dbReference>
<dbReference type="InterPro" id="IPR001611">
    <property type="entry name" value="Leu-rich_rpt"/>
</dbReference>
<keyword evidence="5" id="KW-0611">Plant defense</keyword>
<comment type="similarity">
    <text evidence="1">Belongs to the disease resistance NB-LRR family.</text>
</comment>
<sequence length="2772" mass="317582">MEIVISIAAEIAKCLVGQCLSHSFLYCDDIQNMKKKVKMLDAARYKVQNSVDAAIRSAEEIEIDVRNWLEKVDVTLKEAKEILKDEEKGNTRSSGGACLNLKQCHQQRKKAKKIVQDIDDALKTGNFDTVSHRPASHAIYVTFESRMSTVKGLMEALRDNNINVIGVWGMPGAGKTTIVNEVVWQAKEEKIFDEVAMAAVMQSSDLRRIQGEIADMLGLKFDVETVPGRAILLRERLKRNKKVLVILDDIWNKLDLEAIGIPCDGCKILLTSRDRDILSCEMNTQKKFELGVLSPDEAWSLFEKMAGDSLKDPNLRSIATQVAQVCAGLPLALVTVATALKDKSLFEWEDALQQLRRPSPVHLTGMQAAIYSKIELSYKHLGSPVVKSFFLLCSQIGPAIFYEDLVKYCFGMCLFPGIRTLEEARNKVYTLVRILKDSCLLLEDPRTSKYVRMHDLVRDVAILIAIDENKFTMRNDDPVKWPDEDALKMCTSISVLARDIHELPDGLVCPKLRFLCVVGRDRDFKISEFFFKGMRELKVLDLTEMRLTSLPSSINLLTNLQTLCLIECVLKDIAVIGELKNLEILHLGHSEFTQLPQEIGLLTHLRMLDLSKCTKLEVIPPNVLSNLKQLEELYVSDSFTQWELEGVNNERASLAELKHLSLLTTLEVNIPNANMLPKNLLFKKLKRYQIFIGDVWDQFGKSESSRALKLKLNSSFELERGIKMLLSGIEDLCLDELKGVRSIISELDSKGFQQLKHLHVQNNSEMKYIIHSKGLGIADVVFPVLEIFSLKNMINLEEICHGQIPLTSFRNLSIVKVEHCEKLKFIFSSSIAKSLSQLQTLEIRECSIMGEIVEKEEGRIEDRDMKLFPQLRHLLLHCLPKLMSFLSTQNSDIIDAGEVIPQSEQVVFPNLETLELSSIHSEEILLHNQHRATSSFKLTDPRFQNLRNLTVKGSSNLKYLLSSSTATFMIQLKYLDIEDCKVMEEVLLTEDLGEEEIIPKVLFPRLEDLILKDLPVLKRFCVGSNIKFPLLKDMMIEKCPKLESFVFRTVSSGMILSKELKEVNSEEISQIAMQPLFNEEVAFPSLETLTIMHMENLKIIWHDQLAEDSFFKLHSLFVQYCENLMNIFESNMLTRFQSLERLEVGYCGSLQEVFELQRLDVRESHAVTAIPLKRLIFYRLPKMKQVWNKDPQGIFSFQNLQFISVLECESLKSLFPASVARCLMQLEDLRIDDCGVEEIVSREEIAEAAARFVFPKVTLLYLRNLPKLKWFCRGVHTSEWPLLKELEVSECDQIEIFASKILNFQETVEQSQLETSTQQPLFLVEEVAFPSLETLRLDQCVLEDVAMIGELRNLENLSLLHPNVEQLPRETGLLTRLRILNLSNCTKLKLIPPNVLSCLIQLEELYVGNSFTQWEVEGLNNERASLAELKHLSQLTTLEVHIPDANMLPKDLLFEKLQRYKIFVGDVWDWSDKHENSRALKLKLNTSFHLERGIKMLLNGIENLCLDELNGVKSVIYELDMTGFQQLKHLHVQNNVEIKYIINSTGMVISDVVFPVLEILSLKNMINLEEICHGQIPLASFRNLSIMKVEHCEKLKFIFSSTIAKGLPQLQKLVIQECSIMGAIIIKEEGEIEDRDMILFPQLRHLELHQLPKLVSFLNTQKSVINDAGEIIPECELDFHMPILQEQVVFPKLESLKLSSIHSEEIPHNQHHASSAFRLANIQADSRFQNLCYLTVEGSGNLKYLLSSSTARFMVQLKYLYIEDCKEMEEILLTEDFGEEEIIPKVLFPQLKDLFLKDLPVLKGFCMGSNIRFPSLTGMTIEQCPKLESFIFKPVSSEEMNSEEISRTTMQPLFNEKVAFPSLETLKIKHMENLKIIWHDQLAENSFFKLQSLFVEYCENLVNIIESNMLTRFQSLETLQVYNCGSLQEVFEIQGHDYRDTHTVTVTSLKKLYLRHLPKMKQIWNKDPHGIFNFPNLQVVSAWECESLQSLFPASVARCLMQLEDLRIADCGVEEIVSQEEITEAAARFVFPKVTLLILHKLPKLKWFYRGVHTSEWPLLKKLDVYGCDQIEIFTSKKFRIEEPDEQSLSETSIQQPLFLVEEVAFPNLESLMISHLPNLKIIWHDKFAPGSFMKLQTMKVELCENLMKIFQVNMLSGFHSLDCLIVDGCGSLQEIFELQGQEVRETHAVTVTQLTKLVICRLPKLKRVWNKDPQGTFSFPNLQEIVVGECESLKSLFPTSVARCLQQLNDLRIVECGIEEIIEQEEGAKEDARFVFPKLTLLILRKLSKLKWFYRGVHTSEWPLLEYLEVSGANEIQIFASKNYRIQERDDQSQLETSIQQPLFLVEEVAFPSLKTLDLDQCLLEDIAMIGELRNLEILSLLHSNVEQLPTETGLLTRLRILNLSNCTKLKLIPPNVISCLIQLEELYVGNSFTQWDVEGLNNERASLAELKHLSRLTTLEVHIPDANMLPKDLLFEKLQRYKIFVGDVWDWSDKHENSRALKLKLNTSFHLERGIKMLLNGIENLWLDELKGVKSVIYELDMTGFQQLKHLHVQNNVEIKYIINSRGMVIFDVVFPVLEMLSLKNMINLEEICHGQIPSASFRNLSIIKVLICDKLKNLVPSSVSFQNLTNLEICKCHGLINLVTSSTAKSLVQLKKMSVSECERITEVVTGEGGEASEVITFIQLTYLKLDCLPNLSSFCSISYSFEFPSLEEVIVRQCPEMKTFCHGALGTPKLERVQATQEDEWHWKANLNTTIHWLWKSKYNTTTQ</sequence>
<dbReference type="GO" id="GO:0005524">
    <property type="term" value="F:ATP binding"/>
    <property type="evidence" value="ECO:0007669"/>
    <property type="project" value="UniProtKB-KW"/>
</dbReference>
<dbReference type="SMART" id="SM00382">
    <property type="entry name" value="AAA"/>
    <property type="match status" value="1"/>
</dbReference>
<protein>
    <recommendedName>
        <fullName evidence="7">AAA+ ATPase domain-containing protein</fullName>
    </recommendedName>
</protein>
<dbReference type="InterPro" id="IPR032675">
    <property type="entry name" value="LRR_dom_sf"/>
</dbReference>
<dbReference type="InterPro" id="IPR002182">
    <property type="entry name" value="NB-ARC"/>
</dbReference>
<evidence type="ECO:0000256" key="6">
    <source>
        <dbReference type="ARBA" id="ARBA00022840"/>
    </source>
</evidence>
<keyword evidence="2" id="KW-0433">Leucine-rich repeat</keyword>
<dbReference type="PRINTS" id="PR00364">
    <property type="entry name" value="DISEASERSIST"/>
</dbReference>
<dbReference type="PANTHER" id="PTHR33463:SF215">
    <property type="entry name" value="NB-ARC DOMAIN DISEASE RESISTANCE PROTEIN"/>
    <property type="match status" value="1"/>
</dbReference>
<dbReference type="PANTHER" id="PTHR33463">
    <property type="entry name" value="NB-ARC DOMAIN-CONTAINING PROTEIN-RELATED"/>
    <property type="match status" value="1"/>
</dbReference>
<name>A0A7N2L403_QUELO</name>
<dbReference type="GO" id="GO:0006952">
    <property type="term" value="P:defense response"/>
    <property type="evidence" value="ECO:0007669"/>
    <property type="project" value="UniProtKB-KW"/>
</dbReference>
<evidence type="ECO:0000259" key="7">
    <source>
        <dbReference type="SMART" id="SM00382"/>
    </source>
</evidence>
<dbReference type="SMART" id="SM00369">
    <property type="entry name" value="LRR_TYP"/>
    <property type="match status" value="5"/>
</dbReference>
<evidence type="ECO:0000313" key="8">
    <source>
        <dbReference type="EnsemblPlants" id="QL03p002457:mrna"/>
    </source>
</evidence>
<proteinExistence type="inferred from homology"/>
<organism evidence="8 9">
    <name type="scientific">Quercus lobata</name>
    <name type="common">Valley oak</name>
    <dbReference type="NCBI Taxonomy" id="97700"/>
    <lineage>
        <taxon>Eukaryota</taxon>
        <taxon>Viridiplantae</taxon>
        <taxon>Streptophyta</taxon>
        <taxon>Embryophyta</taxon>
        <taxon>Tracheophyta</taxon>
        <taxon>Spermatophyta</taxon>
        <taxon>Magnoliopsida</taxon>
        <taxon>eudicotyledons</taxon>
        <taxon>Gunneridae</taxon>
        <taxon>Pentapetalae</taxon>
        <taxon>rosids</taxon>
        <taxon>fabids</taxon>
        <taxon>Fagales</taxon>
        <taxon>Fagaceae</taxon>
        <taxon>Quercus</taxon>
    </lineage>
</organism>
<dbReference type="InParanoid" id="A0A7N2L403"/>
<dbReference type="InterPro" id="IPR050905">
    <property type="entry name" value="Plant_NBS-LRR"/>
</dbReference>
<keyword evidence="4" id="KW-0547">Nucleotide-binding</keyword>
<dbReference type="Gene3D" id="1.10.8.430">
    <property type="entry name" value="Helical domain of apoptotic protease-activating factors"/>
    <property type="match status" value="1"/>
</dbReference>
<dbReference type="Gene3D" id="3.40.50.300">
    <property type="entry name" value="P-loop containing nucleotide triphosphate hydrolases"/>
    <property type="match status" value="1"/>
</dbReference>
<dbReference type="SUPFAM" id="SSF52058">
    <property type="entry name" value="L domain-like"/>
    <property type="match status" value="5"/>
</dbReference>
<dbReference type="EMBL" id="LRBV02000003">
    <property type="status" value="NOT_ANNOTATED_CDS"/>
    <property type="molecule type" value="Genomic_DNA"/>
</dbReference>
<evidence type="ECO:0000256" key="3">
    <source>
        <dbReference type="ARBA" id="ARBA00022737"/>
    </source>
</evidence>
<reference evidence="8 9" key="1">
    <citation type="journal article" date="2016" name="G3 (Bethesda)">
        <title>First Draft Assembly and Annotation of the Genome of a California Endemic Oak Quercus lobata Nee (Fagaceae).</title>
        <authorList>
            <person name="Sork V.L."/>
            <person name="Fitz-Gibbon S.T."/>
            <person name="Puiu D."/>
            <person name="Crepeau M."/>
            <person name="Gugger P.F."/>
            <person name="Sherman R."/>
            <person name="Stevens K."/>
            <person name="Langley C.H."/>
            <person name="Pellegrini M."/>
            <person name="Salzberg S.L."/>
        </authorList>
    </citation>
    <scope>NUCLEOTIDE SEQUENCE [LARGE SCALE GENOMIC DNA]</scope>
    <source>
        <strain evidence="8 9">cv. SW786</strain>
    </source>
</reference>
<feature type="domain" description="AAA+ ATPase" evidence="7">
    <location>
        <begin position="161"/>
        <end position="288"/>
    </location>
</feature>
<dbReference type="Pfam" id="PF23247">
    <property type="entry name" value="LRR_RPS2"/>
    <property type="match status" value="9"/>
</dbReference>
<dbReference type="SUPFAM" id="SSF52540">
    <property type="entry name" value="P-loop containing nucleoside triphosphate hydrolases"/>
    <property type="match status" value="1"/>
</dbReference>
<dbReference type="OMA" id="ATIAECH"/>